<dbReference type="RefSeq" id="WP_341840698.1">
    <property type="nucleotide sequence ID" value="NZ_CP149792.1"/>
</dbReference>
<accession>A0ABZ2Z309</accession>
<dbReference type="EMBL" id="CP150096">
    <property type="protein sequence ID" value="WZN45957.1"/>
    <property type="molecule type" value="Genomic_DNA"/>
</dbReference>
<dbReference type="Gene3D" id="3.40.50.720">
    <property type="entry name" value="NAD(P)-binding Rossmann-like Domain"/>
    <property type="match status" value="1"/>
</dbReference>
<dbReference type="CDD" id="cd05233">
    <property type="entry name" value="SDR_c"/>
    <property type="match status" value="1"/>
</dbReference>
<dbReference type="InterPro" id="IPR002347">
    <property type="entry name" value="SDR_fam"/>
</dbReference>
<proteinExistence type="inferred from homology"/>
<gene>
    <name evidence="2" type="ORF">WJU22_23955</name>
</gene>
<organism evidence="2 3">
    <name type="scientific">Chitinophaga caseinilytica</name>
    <dbReference type="NCBI Taxonomy" id="2267521"/>
    <lineage>
        <taxon>Bacteria</taxon>
        <taxon>Pseudomonadati</taxon>
        <taxon>Bacteroidota</taxon>
        <taxon>Chitinophagia</taxon>
        <taxon>Chitinophagales</taxon>
        <taxon>Chitinophagaceae</taxon>
        <taxon>Chitinophaga</taxon>
    </lineage>
</organism>
<comment type="similarity">
    <text evidence="1">Belongs to the short-chain dehydrogenases/reductases (SDR) family.</text>
</comment>
<dbReference type="Pfam" id="PF13561">
    <property type="entry name" value="adh_short_C2"/>
    <property type="match status" value="1"/>
</dbReference>
<dbReference type="InterPro" id="IPR036291">
    <property type="entry name" value="NAD(P)-bd_dom_sf"/>
</dbReference>
<evidence type="ECO:0000313" key="3">
    <source>
        <dbReference type="Proteomes" id="UP001449657"/>
    </source>
</evidence>
<dbReference type="InterPro" id="IPR020904">
    <property type="entry name" value="Sc_DH/Rdtase_CS"/>
</dbReference>
<name>A0ABZ2Z309_9BACT</name>
<evidence type="ECO:0000313" key="2">
    <source>
        <dbReference type="EMBL" id="WZN45957.1"/>
    </source>
</evidence>
<dbReference type="PANTHER" id="PTHR43943:SF2">
    <property type="entry name" value="DEHYDROGENASE_REDUCTASE 4"/>
    <property type="match status" value="1"/>
</dbReference>
<dbReference type="PRINTS" id="PR00081">
    <property type="entry name" value="GDHRDH"/>
</dbReference>
<dbReference type="PRINTS" id="PR00080">
    <property type="entry name" value="SDRFAMILY"/>
</dbReference>
<dbReference type="SUPFAM" id="SSF51735">
    <property type="entry name" value="NAD(P)-binding Rossmann-fold domains"/>
    <property type="match status" value="1"/>
</dbReference>
<reference evidence="2 3" key="1">
    <citation type="submission" date="2024-03" db="EMBL/GenBank/DDBJ databases">
        <title>Chitinophaga caseinilytica sp. nov., a casein hydrolysing bacterium isolated from forest soil.</title>
        <authorList>
            <person name="Lee D.S."/>
            <person name="Han D.M."/>
            <person name="Baek J.H."/>
            <person name="Choi D.G."/>
            <person name="Jeon J.H."/>
            <person name="Jeon C.O."/>
        </authorList>
    </citation>
    <scope>NUCLEOTIDE SEQUENCE [LARGE SCALE GENOMIC DNA]</scope>
    <source>
        <strain evidence="2 3">KACC 19118</strain>
    </source>
</reference>
<dbReference type="PANTHER" id="PTHR43943">
    <property type="entry name" value="DEHYDROGENASE/REDUCTASE (SDR FAMILY) MEMBER 4"/>
    <property type="match status" value="1"/>
</dbReference>
<keyword evidence="3" id="KW-1185">Reference proteome</keyword>
<evidence type="ECO:0000256" key="1">
    <source>
        <dbReference type="ARBA" id="ARBA00006484"/>
    </source>
</evidence>
<dbReference type="PROSITE" id="PS00061">
    <property type="entry name" value="ADH_SHORT"/>
    <property type="match status" value="1"/>
</dbReference>
<sequence>MALQIDLAGKVAIVTGAASGIGAGIAAVLARAGAVVEGCDLNGGDGVAEVDVTDAPALERFVEAVAHRRGGIDILVSCAGANVFKGAAECTDNDWERNQQLNLTAHWRIAKLCRPHLQKKGHGVIIVIASNHAFSTIPGCFPYNVAKTALTGLVRSLAIEWGPAIRTVGIAPGFIDTPGNQQWFDSFPDPAAERNRTVQLHPVKQLGHPEEIGAWCAFLASPFAAFASGTTYLVDGGRSALMQDS</sequence>
<dbReference type="Proteomes" id="UP001449657">
    <property type="component" value="Chromosome"/>
</dbReference>
<protein>
    <submittedName>
        <fullName evidence="2">SDR family oxidoreductase</fullName>
    </submittedName>
</protein>